<protein>
    <recommendedName>
        <fullName evidence="3">ATP-binding protein</fullName>
    </recommendedName>
</protein>
<accession>A0A9X5ANA4</accession>
<evidence type="ECO:0000313" key="2">
    <source>
        <dbReference type="Proteomes" id="UP000487649"/>
    </source>
</evidence>
<proteinExistence type="predicted"/>
<reference evidence="1 2" key="1">
    <citation type="journal article" date="2019" name="Nat. Med.">
        <title>A library of human gut bacterial isolates paired with longitudinal multiomics data enables mechanistic microbiome research.</title>
        <authorList>
            <person name="Poyet M."/>
            <person name="Groussin M."/>
            <person name="Gibbons S.M."/>
            <person name="Avila-Pacheco J."/>
            <person name="Jiang X."/>
            <person name="Kearney S.M."/>
            <person name="Perrotta A.R."/>
            <person name="Berdy B."/>
            <person name="Zhao S."/>
            <person name="Lieberman T.D."/>
            <person name="Swanson P.K."/>
            <person name="Smith M."/>
            <person name="Roesemann S."/>
            <person name="Alexander J.E."/>
            <person name="Rich S.A."/>
            <person name="Livny J."/>
            <person name="Vlamakis H."/>
            <person name="Clish C."/>
            <person name="Bullock K."/>
            <person name="Deik A."/>
            <person name="Scott J."/>
            <person name="Pierce K.A."/>
            <person name="Xavier R.J."/>
            <person name="Alm E.J."/>
        </authorList>
    </citation>
    <scope>NUCLEOTIDE SEQUENCE [LARGE SCALE GENOMIC DNA]</scope>
    <source>
        <strain evidence="1 2">BIOML-A198</strain>
    </source>
</reference>
<sequence length="1142" mass="133840">MNQSFKPSINIKYDFKANDLLDYYIPTPTHVEVINSICESVTHSKTQNNQIIIGAYGTGKSLLGLLISNLLSKSFSLTETESIINSFSKYDEKISTNIKKLRQSPLTFIPVFVNGNEGLFHNAILLNTLSVLEEKKIKITFNNKSTEILKTIEQWEQEYPSTFKNFKKLLIIQGTNIKQFKDNILNLQEDAYEIFEKLYSQLTSGASFNYFNNNNFISQIEQILEQLKENGLGLVFIYDEFGRFLQTLPEDKTHTTMQYIQDFAELLDHGIDNARSIFISHKDMRQYFTDKPQFIDEFQRIEKRFKKHYIYSNTNMFFSIADKIISNLRQKEIDPLSLEANLSQLRKYPLFSLNRTELETLVVQGCYPLHPVSLALLQPLSNAFGQNERTLFTFLDTTDTNGLRYHINNSHDTYYPYQLFEFFFNDINNSSTIDSKYSILKTYLKNYSKIPNNKDKTIYNEMINLLKFITLWQITNLQSTQNLTTEFISYAMGWSIIQTEQILSRLKGFRVLRYNRLFEQWQIYEGSSIDLDKEIQNKVNNLSISYDTQCSLIQSLLDKKFYSADQYNLQKKMVRFANVRVVMPEIISNNTCIFLDSDADAYINIIIPTVDITQDFLSKLQLIQQEYTNQLFCIVNKKIDFFKQDLYKYVAINQLLENTTLLSEDQYVKVELQIEQDETLFHLKQKIKYLTSFNNKFEWYLPNLKSVSNIKNELILKRKLSELFYTKYPLTPIINNEAFNRRNIATVQRNASKKVIDAIIENPDKDNFNIQGFGPDYLIYATVFKNNGIQSSIDLSNMPNNDLKKLRDTLLSNIHLSNKFADLVNILRNEPYGLRESVIPVVLVGLLQDIWPNIMFFNKGQYISRVTSQEICEMVLDGSNITYQVNNFDESDFDFFNQIVELFKDNLSQHVLDKSVHIQASSALLGWLQKLPRYCQTTSNQPEHLLLFKTYIRRLEVDPTDSLSWLKNHSNNFIAYKQELEEWFPNQIKKTLNLIETETNIHNLYSWAIDKNSQNKDNLFIQKLLKCNNENSITFINELSYQLFEFYATEWTDSFTQTFINEVKNCIESVNQTEFNPDKYVALKLNNETKYIMKTELTPRAKTLYDNLQRMITNSGKRITNNELEYILYSIIEQKLKTGEEA</sequence>
<dbReference type="SUPFAM" id="SSF52540">
    <property type="entry name" value="P-loop containing nucleoside triphosphate hydrolases"/>
    <property type="match status" value="1"/>
</dbReference>
<organism evidence="1 2">
    <name type="scientific">Turicibacter sanguinis</name>
    <dbReference type="NCBI Taxonomy" id="154288"/>
    <lineage>
        <taxon>Bacteria</taxon>
        <taxon>Bacillati</taxon>
        <taxon>Bacillota</taxon>
        <taxon>Erysipelotrichia</taxon>
        <taxon>Erysipelotrichales</taxon>
        <taxon>Turicibacteraceae</taxon>
        <taxon>Turicibacter</taxon>
    </lineage>
</organism>
<dbReference type="InterPro" id="IPR027417">
    <property type="entry name" value="P-loop_NTPase"/>
</dbReference>
<dbReference type="EMBL" id="WMQE01000010">
    <property type="protein sequence ID" value="MTK20937.1"/>
    <property type="molecule type" value="Genomic_DNA"/>
</dbReference>
<evidence type="ECO:0000313" key="1">
    <source>
        <dbReference type="EMBL" id="MTK20937.1"/>
    </source>
</evidence>
<dbReference type="AlphaFoldDB" id="A0A9X5ANA4"/>
<name>A0A9X5ANA4_9FIRM</name>
<gene>
    <name evidence="1" type="ORF">GMA92_05845</name>
</gene>
<dbReference type="Proteomes" id="UP000487649">
    <property type="component" value="Unassembled WGS sequence"/>
</dbReference>
<comment type="caution">
    <text evidence="1">The sequence shown here is derived from an EMBL/GenBank/DDBJ whole genome shotgun (WGS) entry which is preliminary data.</text>
</comment>
<evidence type="ECO:0008006" key="3">
    <source>
        <dbReference type="Google" id="ProtNLM"/>
    </source>
</evidence>